<gene>
    <name evidence="3" type="ORF">BBB56_22010</name>
</gene>
<dbReference type="InterPro" id="IPR045079">
    <property type="entry name" value="Oxoprolinase-like"/>
</dbReference>
<evidence type="ECO:0000313" key="4">
    <source>
        <dbReference type="Proteomes" id="UP000281332"/>
    </source>
</evidence>
<dbReference type="OrthoDB" id="5288472at2"/>
<dbReference type="GO" id="GO:0005829">
    <property type="term" value="C:cytosol"/>
    <property type="evidence" value="ECO:0007669"/>
    <property type="project" value="TreeGrafter"/>
</dbReference>
<feature type="domain" description="Hydantoinase B/oxoprolinase" evidence="2">
    <location>
        <begin position="4"/>
        <end position="530"/>
    </location>
</feature>
<dbReference type="GO" id="GO:0006749">
    <property type="term" value="P:glutathione metabolic process"/>
    <property type="evidence" value="ECO:0007669"/>
    <property type="project" value="TreeGrafter"/>
</dbReference>
<evidence type="ECO:0000259" key="2">
    <source>
        <dbReference type="Pfam" id="PF02538"/>
    </source>
</evidence>
<dbReference type="EMBL" id="RMVG01000027">
    <property type="protein sequence ID" value="RPD94032.1"/>
    <property type="molecule type" value="Genomic_DNA"/>
</dbReference>
<dbReference type="GO" id="GO:0017168">
    <property type="term" value="F:5-oxoprolinase (ATP-hydrolyzing) activity"/>
    <property type="evidence" value="ECO:0007669"/>
    <property type="project" value="TreeGrafter"/>
</dbReference>
<proteinExistence type="predicted"/>
<organism evidence="3 4">
    <name type="scientific">Candidatus Pantoea deserta</name>
    <dbReference type="NCBI Taxonomy" id="1869313"/>
    <lineage>
        <taxon>Bacteria</taxon>
        <taxon>Pseudomonadati</taxon>
        <taxon>Pseudomonadota</taxon>
        <taxon>Gammaproteobacteria</taxon>
        <taxon>Enterobacterales</taxon>
        <taxon>Erwiniaceae</taxon>
        <taxon>Pantoea</taxon>
    </lineage>
</organism>
<feature type="compositionally biased region" description="Basic and acidic residues" evidence="1">
    <location>
        <begin position="400"/>
        <end position="409"/>
    </location>
</feature>
<accession>A0A3N4NC96</accession>
<dbReference type="RefSeq" id="WP_123803032.1">
    <property type="nucleotide sequence ID" value="NZ_RMVG01000027.1"/>
</dbReference>
<keyword evidence="4" id="KW-1185">Reference proteome</keyword>
<dbReference type="PANTHER" id="PTHR11365">
    <property type="entry name" value="5-OXOPROLINASE RELATED"/>
    <property type="match status" value="1"/>
</dbReference>
<dbReference type="InterPro" id="IPR003692">
    <property type="entry name" value="Hydantoinase_B"/>
</dbReference>
<comment type="caution">
    <text evidence="3">The sequence shown here is derived from an EMBL/GenBank/DDBJ whole genome shotgun (WGS) entry which is preliminary data.</text>
</comment>
<reference evidence="3 4" key="1">
    <citation type="submission" date="2018-11" db="EMBL/GenBank/DDBJ databases">
        <title>Whole genome sequencing of Pantoea sp. RIT388.</title>
        <authorList>
            <person name="Gan H.M."/>
            <person name="Hudson A.O."/>
        </authorList>
    </citation>
    <scope>NUCLEOTIDE SEQUENCE [LARGE SCALE GENOMIC DNA]</scope>
    <source>
        <strain evidence="3 4">RIT388</strain>
    </source>
</reference>
<dbReference type="AlphaFoldDB" id="A0A3N4NC96"/>
<dbReference type="Proteomes" id="UP000281332">
    <property type="component" value="Unassembled WGS sequence"/>
</dbReference>
<evidence type="ECO:0000256" key="1">
    <source>
        <dbReference type="SAM" id="MobiDB-lite"/>
    </source>
</evidence>
<feature type="region of interest" description="Disordered" evidence="1">
    <location>
        <begin position="393"/>
        <end position="413"/>
    </location>
</feature>
<dbReference type="Pfam" id="PF02538">
    <property type="entry name" value="Hydantoinase_B"/>
    <property type="match status" value="1"/>
</dbReference>
<name>A0A3N4NC96_9GAMM</name>
<dbReference type="PANTHER" id="PTHR11365:SF23">
    <property type="entry name" value="HYPOTHETICAL 5-OXOPROLINASE (EUROFUNG)-RELATED"/>
    <property type="match status" value="1"/>
</dbReference>
<sequence>MKLDAITLEILNQKLTALSEEMCHILQRTGRTLYVKETADFCCAVADLQGRFFAYPKGIGVSGFVGLNALTAIQAVGEVAPGDIILTNDPWRSRGLATHLPDLQVLAPWFIDGELVAWGWAFLHASDVGGRVPSSISPTNSDIYQEGLQIPPVKLVRAGELNRDVMNILTANSRTPDAIAGDIQAMLAALNAGRDRLNRIVAQHGVANVVQAQQDLQAYSAIRARQVLRRIPDGVYHFEDYLDDAAGSGLPVRLAITATFNDGSVHLDFTGSDAQVAAAINIPSHGDPHAWLTLRILALVCTLDKSVPLNAGLLAPVTLFAPAGSLVNPHYPAAVGVRHAAAVRVNDLLNGLLGQPLPDVMPAASGGTIIPLVIAEVARNGREQNVQVIEPMVGGGGARRGRDGIDGRDNSISNLANNPVEMVEAETHIEIRQYALRPGSAGAGEWRGGMGQQIRVRIQQNDSTLLARGMERMLFQPWGVQGGQPGQPTMLTLNPDLSGGQPLGKIDLLSVNAGDEVLLQTPGGGGWGDPFKRDPLAVQKDVDNHLLSHADAAQHYGVVFNDRGIDAAATAALRSQPRAASSSFGEARKNWQTLFDGDLLTRLSQLLYPLSPAERQRHRSAVFAAALSQLPADFPRSSSPAFATARQAFADALRALESELSASMTSIPGDGHAPFK</sequence>
<protein>
    <submittedName>
        <fullName evidence="3">Hydantoinase B/oxoprolinase family protein</fullName>
    </submittedName>
</protein>
<evidence type="ECO:0000313" key="3">
    <source>
        <dbReference type="EMBL" id="RPD94032.1"/>
    </source>
</evidence>